<dbReference type="GO" id="GO:0003677">
    <property type="term" value="F:DNA binding"/>
    <property type="evidence" value="ECO:0007669"/>
    <property type="project" value="UniProtKB-KW"/>
</dbReference>
<evidence type="ECO:0000259" key="9">
    <source>
        <dbReference type="PROSITE" id="PS51161"/>
    </source>
</evidence>
<comment type="cofactor">
    <cofactor evidence="8">
        <name>Zn(2+)</name>
        <dbReference type="ChEBI" id="CHEBI:29105"/>
    </cofactor>
    <text evidence="8">Binds 1 zinc ion.</text>
</comment>
<keyword evidence="6 8" id="KW-0238">DNA-binding</keyword>
<feature type="domain" description="ATP-cone" evidence="9">
    <location>
        <begin position="49"/>
        <end position="139"/>
    </location>
</feature>
<keyword evidence="5 8" id="KW-0805">Transcription regulation</keyword>
<dbReference type="InterPro" id="IPR055173">
    <property type="entry name" value="NrdR-like_N"/>
</dbReference>
<keyword evidence="2 8" id="KW-0547">Nucleotide-binding</keyword>
<dbReference type="HAMAP" id="MF_00440">
    <property type="entry name" value="NrdR"/>
    <property type="match status" value="1"/>
</dbReference>
<keyword evidence="1 8" id="KW-0678">Repressor</keyword>
<reference evidence="10 11" key="1">
    <citation type="submission" date="2016-11" db="EMBL/GenBank/DDBJ databases">
        <authorList>
            <person name="Jaros S."/>
            <person name="Januszkiewicz K."/>
            <person name="Wedrychowicz H."/>
        </authorList>
    </citation>
    <scope>NUCLEOTIDE SEQUENCE [LARGE SCALE GENOMIC DNA]</scope>
    <source>
        <strain evidence="10 11">DSM 3074</strain>
    </source>
</reference>
<accession>A0A1M6DSV9</accession>
<evidence type="ECO:0000256" key="5">
    <source>
        <dbReference type="ARBA" id="ARBA00023015"/>
    </source>
</evidence>
<keyword evidence="7 8" id="KW-0804">Transcription</keyword>
<evidence type="ECO:0000256" key="2">
    <source>
        <dbReference type="ARBA" id="ARBA00022741"/>
    </source>
</evidence>
<sequence length="155" mass="18080">MLCPFCNKEDSRVIDSRAVDDGRAIRRRRGCPHCGKRFTTFETVEQLPLMVVKHDGSRQVFDRNKLLNGLIRSCDKRDKSLESVMILAHDIEQDIHREFEQEVPSKAIGEITLKHLKNFDQVAYIRFASVYRKFSDINSFRHELDVLLADDDKND</sequence>
<dbReference type="EMBL" id="FQYW01000012">
    <property type="protein sequence ID" value="SHI76219.1"/>
    <property type="molecule type" value="Genomic_DNA"/>
</dbReference>
<evidence type="ECO:0000256" key="4">
    <source>
        <dbReference type="ARBA" id="ARBA00022840"/>
    </source>
</evidence>
<dbReference type="OrthoDB" id="9807461at2"/>
<keyword evidence="8" id="KW-0479">Metal-binding</keyword>
<evidence type="ECO:0000256" key="7">
    <source>
        <dbReference type="ARBA" id="ARBA00023163"/>
    </source>
</evidence>
<name>A0A1M6DSV9_9FIRM</name>
<protein>
    <recommendedName>
        <fullName evidence="8">Transcriptional repressor NrdR</fullName>
    </recommendedName>
</protein>
<dbReference type="Proteomes" id="UP000191240">
    <property type="component" value="Unassembled WGS sequence"/>
</dbReference>
<dbReference type="GO" id="GO:0045892">
    <property type="term" value="P:negative regulation of DNA-templated transcription"/>
    <property type="evidence" value="ECO:0007669"/>
    <property type="project" value="UniProtKB-UniRule"/>
</dbReference>
<dbReference type="GO" id="GO:0008270">
    <property type="term" value="F:zinc ion binding"/>
    <property type="evidence" value="ECO:0007669"/>
    <property type="project" value="UniProtKB-UniRule"/>
</dbReference>
<dbReference type="PANTHER" id="PTHR30455">
    <property type="entry name" value="TRANSCRIPTIONAL REPRESSOR NRDR"/>
    <property type="match status" value="1"/>
</dbReference>
<evidence type="ECO:0000313" key="11">
    <source>
        <dbReference type="Proteomes" id="UP000191240"/>
    </source>
</evidence>
<dbReference type="NCBIfam" id="TIGR00244">
    <property type="entry name" value="transcriptional regulator NrdR"/>
    <property type="match status" value="1"/>
</dbReference>
<dbReference type="PROSITE" id="PS51161">
    <property type="entry name" value="ATP_CONE"/>
    <property type="match status" value="1"/>
</dbReference>
<dbReference type="AlphaFoldDB" id="A0A1M6DSV9"/>
<organism evidence="10 11">
    <name type="scientific">Anaerovibrio lipolyticus DSM 3074</name>
    <dbReference type="NCBI Taxonomy" id="1120997"/>
    <lineage>
        <taxon>Bacteria</taxon>
        <taxon>Bacillati</taxon>
        <taxon>Bacillota</taxon>
        <taxon>Negativicutes</taxon>
        <taxon>Selenomonadales</taxon>
        <taxon>Selenomonadaceae</taxon>
        <taxon>Anaerovibrio</taxon>
    </lineage>
</organism>
<dbReference type="PANTHER" id="PTHR30455:SF2">
    <property type="entry name" value="TRANSCRIPTIONAL REPRESSOR NRDR"/>
    <property type="match status" value="1"/>
</dbReference>
<evidence type="ECO:0000256" key="3">
    <source>
        <dbReference type="ARBA" id="ARBA00022833"/>
    </source>
</evidence>
<evidence type="ECO:0000313" key="10">
    <source>
        <dbReference type="EMBL" id="SHI76219.1"/>
    </source>
</evidence>
<evidence type="ECO:0000256" key="6">
    <source>
        <dbReference type="ARBA" id="ARBA00023125"/>
    </source>
</evidence>
<dbReference type="InterPro" id="IPR003796">
    <property type="entry name" value="RNR_NrdR-like"/>
</dbReference>
<evidence type="ECO:0000256" key="8">
    <source>
        <dbReference type="HAMAP-Rule" id="MF_00440"/>
    </source>
</evidence>
<dbReference type="RefSeq" id="WP_080325856.1">
    <property type="nucleotide sequence ID" value="NZ_FQYW01000012.1"/>
</dbReference>
<dbReference type="Pfam" id="PF22811">
    <property type="entry name" value="Zn_ribbon_NrdR"/>
    <property type="match status" value="1"/>
</dbReference>
<dbReference type="GO" id="GO:0005524">
    <property type="term" value="F:ATP binding"/>
    <property type="evidence" value="ECO:0007669"/>
    <property type="project" value="UniProtKB-UniRule"/>
</dbReference>
<proteinExistence type="inferred from homology"/>
<keyword evidence="3 8" id="KW-0862">Zinc</keyword>
<dbReference type="InterPro" id="IPR005144">
    <property type="entry name" value="ATP-cone_dom"/>
</dbReference>
<feature type="zinc finger region" evidence="8">
    <location>
        <begin position="3"/>
        <end position="34"/>
    </location>
</feature>
<keyword evidence="4 8" id="KW-0067">ATP-binding</keyword>
<keyword evidence="8" id="KW-0863">Zinc-finger</keyword>
<evidence type="ECO:0000256" key="1">
    <source>
        <dbReference type="ARBA" id="ARBA00022491"/>
    </source>
</evidence>
<comment type="similarity">
    <text evidence="8">Belongs to the NrdR family.</text>
</comment>
<comment type="function">
    <text evidence="8">Negatively regulates transcription of bacterial ribonucleotide reductase nrd genes and operons by binding to NrdR-boxes.</text>
</comment>
<gene>
    <name evidence="8" type="primary">nrdR</name>
    <name evidence="10" type="ORF">SAMN02745671_01597</name>
</gene>
<dbReference type="Pfam" id="PF03477">
    <property type="entry name" value="ATP-cone"/>
    <property type="match status" value="1"/>
</dbReference>